<feature type="signal peptide" evidence="1">
    <location>
        <begin position="1"/>
        <end position="17"/>
    </location>
</feature>
<keyword evidence="3" id="KW-1185">Reference proteome</keyword>
<gene>
    <name evidence="2" type="ORF">PENTCL1PPCAC_23486</name>
</gene>
<dbReference type="Proteomes" id="UP001432027">
    <property type="component" value="Unassembled WGS sequence"/>
</dbReference>
<reference evidence="2" key="1">
    <citation type="submission" date="2023-10" db="EMBL/GenBank/DDBJ databases">
        <title>Genome assembly of Pristionchus species.</title>
        <authorList>
            <person name="Yoshida K."/>
            <person name="Sommer R.J."/>
        </authorList>
    </citation>
    <scope>NUCLEOTIDE SEQUENCE</scope>
    <source>
        <strain evidence="2">RS0144</strain>
    </source>
</reference>
<evidence type="ECO:0000256" key="1">
    <source>
        <dbReference type="SAM" id="SignalP"/>
    </source>
</evidence>
<sequence length="69" mass="7790">MKLALLISVLITSCVDGNVYIPMKIHGSLSCSTPFHYNIRLWGSRIFVELLRLLPARHHADALLECLQT</sequence>
<accession>A0AAV5U3H2</accession>
<keyword evidence="1" id="KW-0732">Signal</keyword>
<protein>
    <submittedName>
        <fullName evidence="2">Uncharacterized protein</fullName>
    </submittedName>
</protein>
<evidence type="ECO:0000313" key="3">
    <source>
        <dbReference type="Proteomes" id="UP001432027"/>
    </source>
</evidence>
<feature type="non-terminal residue" evidence="2">
    <location>
        <position position="69"/>
    </location>
</feature>
<comment type="caution">
    <text evidence="2">The sequence shown here is derived from an EMBL/GenBank/DDBJ whole genome shotgun (WGS) entry which is preliminary data.</text>
</comment>
<name>A0AAV5U3H2_9BILA</name>
<dbReference type="EMBL" id="BTSX01000005">
    <property type="protein sequence ID" value="GMT01312.1"/>
    <property type="molecule type" value="Genomic_DNA"/>
</dbReference>
<feature type="chain" id="PRO_5043383358" evidence="1">
    <location>
        <begin position="18"/>
        <end position="69"/>
    </location>
</feature>
<evidence type="ECO:0000313" key="2">
    <source>
        <dbReference type="EMBL" id="GMT01312.1"/>
    </source>
</evidence>
<proteinExistence type="predicted"/>
<dbReference type="AlphaFoldDB" id="A0AAV5U3H2"/>
<organism evidence="2 3">
    <name type="scientific">Pristionchus entomophagus</name>
    <dbReference type="NCBI Taxonomy" id="358040"/>
    <lineage>
        <taxon>Eukaryota</taxon>
        <taxon>Metazoa</taxon>
        <taxon>Ecdysozoa</taxon>
        <taxon>Nematoda</taxon>
        <taxon>Chromadorea</taxon>
        <taxon>Rhabditida</taxon>
        <taxon>Rhabditina</taxon>
        <taxon>Diplogasteromorpha</taxon>
        <taxon>Diplogasteroidea</taxon>
        <taxon>Neodiplogasteridae</taxon>
        <taxon>Pristionchus</taxon>
    </lineage>
</organism>